<evidence type="ECO:0000256" key="1">
    <source>
        <dbReference type="SAM" id="MobiDB-lite"/>
    </source>
</evidence>
<name>A0A6L3ST30_9HYPH</name>
<evidence type="ECO:0000313" key="2">
    <source>
        <dbReference type="EMBL" id="KAB1076741.1"/>
    </source>
</evidence>
<evidence type="ECO:0000313" key="3">
    <source>
        <dbReference type="Proteomes" id="UP000474159"/>
    </source>
</evidence>
<comment type="caution">
    <text evidence="2">The sequence shown here is derived from an EMBL/GenBank/DDBJ whole genome shotgun (WGS) entry which is preliminary data.</text>
</comment>
<dbReference type="Proteomes" id="UP000474159">
    <property type="component" value="Unassembled WGS sequence"/>
</dbReference>
<dbReference type="EMBL" id="VZZK01000027">
    <property type="protein sequence ID" value="KAB1076741.1"/>
    <property type="molecule type" value="Genomic_DNA"/>
</dbReference>
<dbReference type="OrthoDB" id="8007658at2"/>
<accession>A0A6L3ST30</accession>
<reference evidence="2 3" key="1">
    <citation type="submission" date="2019-09" db="EMBL/GenBank/DDBJ databases">
        <title>YIM 48816 draft genome.</title>
        <authorList>
            <person name="Jiang L."/>
        </authorList>
    </citation>
    <scope>NUCLEOTIDE SEQUENCE [LARGE SCALE GENOMIC DNA]</scope>
    <source>
        <strain evidence="2 3">YIM 48816</strain>
    </source>
</reference>
<feature type="region of interest" description="Disordered" evidence="1">
    <location>
        <begin position="254"/>
        <end position="299"/>
    </location>
</feature>
<dbReference type="RefSeq" id="WP_151002479.1">
    <property type="nucleotide sequence ID" value="NZ_VZZK01000027.1"/>
</dbReference>
<gene>
    <name evidence="2" type="ORF">F6X53_21870</name>
</gene>
<protein>
    <submittedName>
        <fullName evidence="2">Uncharacterized protein</fullName>
    </submittedName>
</protein>
<keyword evidence="3" id="KW-1185">Reference proteome</keyword>
<sequence length="299" mass="31865">MMRLGVFSDDVGGMESALMIASGLAELGAPVAVGSTLPPHQLGARDGLAVDVAWTDVAGLCRLLDDARGGADTVAVLPLASLRDGTVTARLDVAIVVGRDHPAAARALRSARFEPEPAKSHGLALDLNARDAPAATAVPWFLAYSSQTVLRTQAMLMSSQGPALPFAARALPVMMPRFDRRHEGSQCTGSPNAEHRRIGILLAALALAAAAEPSARRIEAATLTQLMSSRILPRDREISDRLIGLASVFESLEHGDVEPDRPTRLPSAQRREIRPSCPPRDRARQLVHRTATVRRSNPA</sequence>
<organism evidence="2 3">
    <name type="scientific">Methylobacterium soli</name>
    <dbReference type="NCBI Taxonomy" id="553447"/>
    <lineage>
        <taxon>Bacteria</taxon>
        <taxon>Pseudomonadati</taxon>
        <taxon>Pseudomonadota</taxon>
        <taxon>Alphaproteobacteria</taxon>
        <taxon>Hyphomicrobiales</taxon>
        <taxon>Methylobacteriaceae</taxon>
        <taxon>Methylobacterium</taxon>
    </lineage>
</organism>
<feature type="compositionally biased region" description="Basic and acidic residues" evidence="1">
    <location>
        <begin position="254"/>
        <end position="284"/>
    </location>
</feature>
<dbReference type="AlphaFoldDB" id="A0A6L3ST30"/>
<proteinExistence type="predicted"/>